<dbReference type="EMBL" id="NGJU01000021">
    <property type="protein sequence ID" value="RST92773.1"/>
    <property type="molecule type" value="Genomic_DNA"/>
</dbReference>
<sequence>MREEFNWREKLKLNRKVKQKCKSFHENGYKTVKETDLWGYLLDYRWPRLESLTINEKIKDISVVTFNEFFDYQRIKAQTKAPNLFDWENMEDLL</sequence>
<comment type="caution">
    <text evidence="1">The sequence shown here is derived from an EMBL/GenBank/DDBJ whole genome shotgun (WGS) entry which is preliminary data.</text>
</comment>
<dbReference type="GeneID" id="98569200"/>
<organism evidence="1 2">
    <name type="scientific">Vagococcus salmoninarum</name>
    <dbReference type="NCBI Taxonomy" id="2739"/>
    <lineage>
        <taxon>Bacteria</taxon>
        <taxon>Bacillati</taxon>
        <taxon>Bacillota</taxon>
        <taxon>Bacilli</taxon>
        <taxon>Lactobacillales</taxon>
        <taxon>Enterococcaceae</taxon>
        <taxon>Vagococcus</taxon>
    </lineage>
</organism>
<reference evidence="1 2" key="1">
    <citation type="submission" date="2017-05" db="EMBL/GenBank/DDBJ databases">
        <title>Vagococcus spp. assemblies.</title>
        <authorList>
            <person name="Gulvik C.A."/>
        </authorList>
    </citation>
    <scope>NUCLEOTIDE SEQUENCE [LARGE SCALE GENOMIC DNA]</scope>
    <source>
        <strain evidence="1 2">NCFB 2777</strain>
    </source>
</reference>
<name>A0A429ZGC5_9ENTE</name>
<keyword evidence="2" id="KW-1185">Reference proteome</keyword>
<accession>A0A429ZGC5</accession>
<dbReference type="OrthoDB" id="1646015at2"/>
<dbReference type="InterPro" id="IPR025716">
    <property type="entry name" value="Post-transcriptional_regulator"/>
</dbReference>
<evidence type="ECO:0008006" key="3">
    <source>
        <dbReference type="Google" id="ProtNLM"/>
    </source>
</evidence>
<gene>
    <name evidence="1" type="ORF">CBF35_12690</name>
</gene>
<evidence type="ECO:0000313" key="2">
    <source>
        <dbReference type="Proteomes" id="UP000287239"/>
    </source>
</evidence>
<proteinExistence type="predicted"/>
<evidence type="ECO:0000313" key="1">
    <source>
        <dbReference type="EMBL" id="RST92773.1"/>
    </source>
</evidence>
<dbReference type="RefSeq" id="WP_126781688.1">
    <property type="nucleotide sequence ID" value="NZ_CAUQJP010000035.1"/>
</dbReference>
<dbReference type="Proteomes" id="UP000287239">
    <property type="component" value="Unassembled WGS sequence"/>
</dbReference>
<dbReference type="Pfam" id="PF13797">
    <property type="entry name" value="Post_transc_reg"/>
    <property type="match status" value="1"/>
</dbReference>
<dbReference type="AlphaFoldDB" id="A0A429ZGC5"/>
<protein>
    <recommendedName>
        <fullName evidence="3">Post-transcriptional regulator</fullName>
    </recommendedName>
</protein>